<dbReference type="Pfam" id="PF01346">
    <property type="entry name" value="FKBP_N"/>
    <property type="match status" value="1"/>
</dbReference>
<evidence type="ECO:0000256" key="7">
    <source>
        <dbReference type="SAM" id="Coils"/>
    </source>
</evidence>
<feature type="chain" id="PRO_5042199260" description="Peptidyl-prolyl cis-trans isomerase" evidence="9">
    <location>
        <begin position="24"/>
        <end position="259"/>
    </location>
</feature>
<dbReference type="PROSITE" id="PS50059">
    <property type="entry name" value="FKBP_PPIASE"/>
    <property type="match status" value="1"/>
</dbReference>
<sequence length="259" mass="28785">MKKHFLHFFAVLTVLLLAFSVSGCKKNEKKTESDNKTLTADKLDPAKQEELPPPTKKEIGYAFGVLMGDTLKNLQLEIDTNQLMKGFKAGTATGNTKEKLADAQKVLERAMQEMHKKLAKENEEAEKKFLEENAKKTDIHTTESGLQYQIIKEGTGKKPVATDMVKVHYTGKLLNGDVFDSSYDRGQPIEIPLSAVVKGWTEGLALMPVGSIYKLFIPAKLGYGEQGVPQLIPPNSLIIFEVELLEILPKQDEAKPDNK</sequence>
<evidence type="ECO:0000256" key="2">
    <source>
        <dbReference type="ARBA" id="ARBA00006577"/>
    </source>
</evidence>
<keyword evidence="7" id="KW-0175">Coiled coil</keyword>
<dbReference type="InterPro" id="IPR000774">
    <property type="entry name" value="PPIase_FKBP_N"/>
</dbReference>
<dbReference type="RefSeq" id="WP_148878811.1">
    <property type="nucleotide sequence ID" value="NZ_CP042813.1"/>
</dbReference>
<dbReference type="InterPro" id="IPR001179">
    <property type="entry name" value="PPIase_FKBP_dom"/>
</dbReference>
<feature type="domain" description="PPIase FKBP-type" evidence="10">
    <location>
        <begin position="162"/>
        <end position="248"/>
    </location>
</feature>
<proteinExistence type="inferred from homology"/>
<dbReference type="GO" id="GO:0006457">
    <property type="term" value="P:protein folding"/>
    <property type="evidence" value="ECO:0007669"/>
    <property type="project" value="InterPro"/>
</dbReference>
<feature type="region of interest" description="Disordered" evidence="8">
    <location>
        <begin position="28"/>
        <end position="54"/>
    </location>
</feature>
<accession>A0AAE6ITN2</accession>
<comment type="catalytic activity">
    <reaction evidence="1 5 6">
        <text>[protein]-peptidylproline (omega=180) = [protein]-peptidylproline (omega=0)</text>
        <dbReference type="Rhea" id="RHEA:16237"/>
        <dbReference type="Rhea" id="RHEA-COMP:10747"/>
        <dbReference type="Rhea" id="RHEA-COMP:10748"/>
        <dbReference type="ChEBI" id="CHEBI:83833"/>
        <dbReference type="ChEBI" id="CHEBI:83834"/>
        <dbReference type="EC" id="5.2.1.8"/>
    </reaction>
</comment>
<dbReference type="PANTHER" id="PTHR43811:SF19">
    <property type="entry name" value="39 KDA FK506-BINDING NUCLEAR PROTEIN"/>
    <property type="match status" value="1"/>
</dbReference>
<name>A0AAE6ITN2_TREPH</name>
<dbReference type="AlphaFoldDB" id="A0AAE6ITN2"/>
<evidence type="ECO:0000256" key="3">
    <source>
        <dbReference type="ARBA" id="ARBA00023110"/>
    </source>
</evidence>
<evidence type="ECO:0000259" key="10">
    <source>
        <dbReference type="PROSITE" id="PS50059"/>
    </source>
</evidence>
<evidence type="ECO:0000256" key="8">
    <source>
        <dbReference type="SAM" id="MobiDB-lite"/>
    </source>
</evidence>
<evidence type="ECO:0000313" key="11">
    <source>
        <dbReference type="EMBL" id="QEJ97720.1"/>
    </source>
</evidence>
<dbReference type="PANTHER" id="PTHR43811">
    <property type="entry name" value="FKBP-TYPE PEPTIDYL-PROLYL CIS-TRANS ISOMERASE FKPA"/>
    <property type="match status" value="1"/>
</dbReference>
<dbReference type="SUPFAM" id="SSF54534">
    <property type="entry name" value="FKBP-like"/>
    <property type="match status" value="1"/>
</dbReference>
<dbReference type="GO" id="GO:0003755">
    <property type="term" value="F:peptidyl-prolyl cis-trans isomerase activity"/>
    <property type="evidence" value="ECO:0007669"/>
    <property type="project" value="UniProtKB-UniRule"/>
</dbReference>
<evidence type="ECO:0000256" key="9">
    <source>
        <dbReference type="SAM" id="SignalP"/>
    </source>
</evidence>
<dbReference type="Gene3D" id="3.10.50.40">
    <property type="match status" value="1"/>
</dbReference>
<evidence type="ECO:0000313" key="12">
    <source>
        <dbReference type="Proteomes" id="UP000323594"/>
    </source>
</evidence>
<dbReference type="InterPro" id="IPR036944">
    <property type="entry name" value="PPIase_FKBP_N_sf"/>
</dbReference>
<keyword evidence="9" id="KW-0732">Signal</keyword>
<gene>
    <name evidence="11" type="ORF">FUT82_06735</name>
</gene>
<dbReference type="InterPro" id="IPR046357">
    <property type="entry name" value="PPIase_dom_sf"/>
</dbReference>
<evidence type="ECO:0000256" key="1">
    <source>
        <dbReference type="ARBA" id="ARBA00000971"/>
    </source>
</evidence>
<feature type="signal peptide" evidence="9">
    <location>
        <begin position="1"/>
        <end position="23"/>
    </location>
</feature>
<dbReference type="Pfam" id="PF00254">
    <property type="entry name" value="FKBP_C"/>
    <property type="match status" value="1"/>
</dbReference>
<evidence type="ECO:0000256" key="5">
    <source>
        <dbReference type="PROSITE-ProRule" id="PRU00277"/>
    </source>
</evidence>
<evidence type="ECO:0000256" key="6">
    <source>
        <dbReference type="RuleBase" id="RU003915"/>
    </source>
</evidence>
<protein>
    <recommendedName>
        <fullName evidence="6">Peptidyl-prolyl cis-trans isomerase</fullName>
        <ecNumber evidence="6">5.2.1.8</ecNumber>
    </recommendedName>
</protein>
<dbReference type="Gene3D" id="1.10.287.460">
    <property type="entry name" value="Peptidyl-prolyl cis-trans isomerase, FKBP-type, N-terminal domain"/>
    <property type="match status" value="1"/>
</dbReference>
<evidence type="ECO:0000256" key="4">
    <source>
        <dbReference type="ARBA" id="ARBA00023235"/>
    </source>
</evidence>
<keyword evidence="3 5" id="KW-0697">Rotamase</keyword>
<feature type="coiled-coil region" evidence="7">
    <location>
        <begin position="93"/>
        <end position="140"/>
    </location>
</feature>
<dbReference type="EC" id="5.2.1.8" evidence="6"/>
<dbReference type="EMBL" id="CP042817">
    <property type="protein sequence ID" value="QEJ97720.1"/>
    <property type="molecule type" value="Genomic_DNA"/>
</dbReference>
<comment type="similarity">
    <text evidence="2 6">Belongs to the FKBP-type PPIase family.</text>
</comment>
<dbReference type="PROSITE" id="PS51257">
    <property type="entry name" value="PROKAR_LIPOPROTEIN"/>
    <property type="match status" value="1"/>
</dbReference>
<organism evidence="11 12">
    <name type="scientific">Treponema phagedenis</name>
    <dbReference type="NCBI Taxonomy" id="162"/>
    <lineage>
        <taxon>Bacteria</taxon>
        <taxon>Pseudomonadati</taxon>
        <taxon>Spirochaetota</taxon>
        <taxon>Spirochaetia</taxon>
        <taxon>Spirochaetales</taxon>
        <taxon>Treponemataceae</taxon>
        <taxon>Treponema</taxon>
    </lineage>
</organism>
<reference evidence="11 12" key="1">
    <citation type="submission" date="2019-08" db="EMBL/GenBank/DDBJ databases">
        <authorList>
            <person name="Kuhnert P."/>
        </authorList>
    </citation>
    <scope>NUCLEOTIDE SEQUENCE [LARGE SCALE GENOMIC DNA]</scope>
    <source>
        <strain evidence="11 12">B36.5</strain>
    </source>
</reference>
<dbReference type="FunFam" id="3.10.50.40:FF:000006">
    <property type="entry name" value="Peptidyl-prolyl cis-trans isomerase"/>
    <property type="match status" value="1"/>
</dbReference>
<dbReference type="GeneID" id="57752831"/>
<keyword evidence="4 5" id="KW-0413">Isomerase</keyword>
<dbReference type="Proteomes" id="UP000323594">
    <property type="component" value="Chromosome"/>
</dbReference>